<protein>
    <submittedName>
        <fullName evidence="2">Amidohydrolase family protein</fullName>
    </submittedName>
</protein>
<dbReference type="AlphaFoldDB" id="A0A8T9AHT1"/>
<feature type="domain" description="Amidohydrolase 3" evidence="1">
    <location>
        <begin position="4"/>
        <end position="88"/>
    </location>
</feature>
<dbReference type="Pfam" id="PF07969">
    <property type="entry name" value="Amidohydro_3"/>
    <property type="match status" value="1"/>
</dbReference>
<dbReference type="InterPro" id="IPR032466">
    <property type="entry name" value="Metal_Hydrolase"/>
</dbReference>
<dbReference type="RefSeq" id="WP_143977507.1">
    <property type="nucleotide sequence ID" value="NZ_PNOT02000351.1"/>
</dbReference>
<dbReference type="OrthoDB" id="9815027at2"/>
<dbReference type="SUPFAM" id="SSF51556">
    <property type="entry name" value="Metallo-dependent hydrolases"/>
    <property type="match status" value="1"/>
</dbReference>
<gene>
    <name evidence="2" type="ORF">C1D09_029490</name>
</gene>
<reference evidence="2" key="1">
    <citation type="submission" date="2019-07" db="EMBL/GenBank/DDBJ databases">
        <title>Mesorhizobum intechiensis sp. nov. isolated from nodules of Lotus tenuis growing in lowlands of the Flooding Pampa, Argentina.</title>
        <authorList>
            <person name="Estrella M.J."/>
            <person name="Torres Tejerizo G.A."/>
            <person name="Cumpa Velazquez L.M."/>
            <person name="Fontana F."/>
            <person name="Hansen L."/>
            <person name="Pistorio M."/>
            <person name="Sannazzaro A.I."/>
        </authorList>
    </citation>
    <scope>NUCLEOTIDE SEQUENCE</scope>
    <source>
        <strain evidence="2">BD68</strain>
    </source>
</reference>
<dbReference type="EMBL" id="PNOT02000351">
    <property type="protein sequence ID" value="TSE02535.1"/>
    <property type="molecule type" value="Genomic_DNA"/>
</dbReference>
<dbReference type="InterPro" id="IPR013108">
    <property type="entry name" value="Amidohydro_3"/>
</dbReference>
<keyword evidence="3" id="KW-1185">Reference proteome</keyword>
<feature type="non-terminal residue" evidence="2">
    <location>
        <position position="1"/>
    </location>
</feature>
<evidence type="ECO:0000313" key="3">
    <source>
        <dbReference type="Proteomes" id="UP000235507"/>
    </source>
</evidence>
<evidence type="ECO:0000259" key="1">
    <source>
        <dbReference type="Pfam" id="PF07969"/>
    </source>
</evidence>
<evidence type="ECO:0000313" key="2">
    <source>
        <dbReference type="EMBL" id="TSE02535.1"/>
    </source>
</evidence>
<dbReference type="PANTHER" id="PTHR32027:SF9">
    <property type="entry name" value="BLL3847 PROTEIN"/>
    <property type="match status" value="1"/>
</dbReference>
<dbReference type="InterPro" id="IPR052349">
    <property type="entry name" value="Metallo-hydrolase_Enzymes"/>
</dbReference>
<dbReference type="Gene3D" id="3.20.20.140">
    <property type="entry name" value="Metal-dependent hydrolases"/>
    <property type="match status" value="1"/>
</dbReference>
<dbReference type="InterPro" id="IPR011059">
    <property type="entry name" value="Metal-dep_hydrolase_composite"/>
</dbReference>
<comment type="caution">
    <text evidence="2">The sequence shown here is derived from an EMBL/GenBank/DDBJ whole genome shotgun (WGS) entry which is preliminary data.</text>
</comment>
<dbReference type="Proteomes" id="UP000235507">
    <property type="component" value="Unassembled WGS sequence"/>
</dbReference>
<dbReference type="PANTHER" id="PTHR32027">
    <property type="entry name" value="CYTOSINE DEAMINASE"/>
    <property type="match status" value="1"/>
</dbReference>
<dbReference type="GO" id="GO:0016814">
    <property type="term" value="F:hydrolase activity, acting on carbon-nitrogen (but not peptide) bonds, in cyclic amidines"/>
    <property type="evidence" value="ECO:0007669"/>
    <property type="project" value="TreeGrafter"/>
</dbReference>
<dbReference type="Gene3D" id="2.30.40.10">
    <property type="entry name" value="Urease, subunit C, domain 1"/>
    <property type="match status" value="1"/>
</dbReference>
<proteinExistence type="predicted"/>
<sequence length="90" mass="9572">DGDMLNRANMIGYRSGFYEDRELEAAFDVVTRAGARALGLAEHGIAVGASADFVAMPARHVPEAVVAVPKDRTVYRRGKAVARDGKVLAG</sequence>
<organism evidence="2 3">
    <name type="scientific">Mesorhizobium intechi</name>
    <dbReference type="NCBI Taxonomy" id="537601"/>
    <lineage>
        <taxon>Bacteria</taxon>
        <taxon>Pseudomonadati</taxon>
        <taxon>Pseudomonadota</taxon>
        <taxon>Alphaproteobacteria</taxon>
        <taxon>Hyphomicrobiales</taxon>
        <taxon>Phyllobacteriaceae</taxon>
        <taxon>Mesorhizobium</taxon>
    </lineage>
</organism>
<accession>A0A8T9AHT1</accession>
<name>A0A8T9AHT1_9HYPH</name>